<keyword evidence="3" id="KW-1185">Reference proteome</keyword>
<name>A0A7W7HTS2_9ACTN</name>
<dbReference type="Proteomes" id="UP000578112">
    <property type="component" value="Unassembled WGS sequence"/>
</dbReference>
<dbReference type="EMBL" id="JACHNH010000001">
    <property type="protein sequence ID" value="MBB4760615.1"/>
    <property type="molecule type" value="Genomic_DNA"/>
</dbReference>
<organism evidence="2 3">
    <name type="scientific">Actinoplanes digitatis</name>
    <dbReference type="NCBI Taxonomy" id="1868"/>
    <lineage>
        <taxon>Bacteria</taxon>
        <taxon>Bacillati</taxon>
        <taxon>Actinomycetota</taxon>
        <taxon>Actinomycetes</taxon>
        <taxon>Micromonosporales</taxon>
        <taxon>Micromonosporaceae</taxon>
        <taxon>Actinoplanes</taxon>
    </lineage>
</organism>
<protein>
    <submittedName>
        <fullName evidence="2">Uncharacterized protein</fullName>
    </submittedName>
</protein>
<evidence type="ECO:0000256" key="1">
    <source>
        <dbReference type="SAM" id="SignalP"/>
    </source>
</evidence>
<reference evidence="2 3" key="1">
    <citation type="submission" date="2020-08" db="EMBL/GenBank/DDBJ databases">
        <title>Sequencing the genomes of 1000 actinobacteria strains.</title>
        <authorList>
            <person name="Klenk H.-P."/>
        </authorList>
    </citation>
    <scope>NUCLEOTIDE SEQUENCE [LARGE SCALE GENOMIC DNA]</scope>
    <source>
        <strain evidence="2 3">DSM 43149</strain>
    </source>
</reference>
<evidence type="ECO:0000313" key="2">
    <source>
        <dbReference type="EMBL" id="MBB4760615.1"/>
    </source>
</evidence>
<dbReference type="AlphaFoldDB" id="A0A7W7HTS2"/>
<sequence length="98" mass="10058">MRRTGLLLAGALLATGTGLAISAPASATPASGSAVASSAYYPGDWYWDNGNDCWYGIYGGYNYYRPWYGVGNPWGVYGGAYGGLWGGGVGVGVGVGIY</sequence>
<accession>A0A7W7HTS2</accession>
<comment type="caution">
    <text evidence="2">The sequence shown here is derived from an EMBL/GenBank/DDBJ whole genome shotgun (WGS) entry which is preliminary data.</text>
</comment>
<evidence type="ECO:0000313" key="3">
    <source>
        <dbReference type="Proteomes" id="UP000578112"/>
    </source>
</evidence>
<feature type="signal peptide" evidence="1">
    <location>
        <begin position="1"/>
        <end position="27"/>
    </location>
</feature>
<feature type="chain" id="PRO_5031045786" evidence="1">
    <location>
        <begin position="28"/>
        <end position="98"/>
    </location>
</feature>
<keyword evidence="1" id="KW-0732">Signal</keyword>
<proteinExistence type="predicted"/>
<dbReference type="RefSeq" id="WP_184990522.1">
    <property type="nucleotide sequence ID" value="NZ_BOMK01000094.1"/>
</dbReference>
<gene>
    <name evidence="2" type="ORF">BJ971_001171</name>
</gene>